<organism evidence="2 3">
    <name type="scientific">Bradyrhizobium barranii</name>
    <dbReference type="NCBI Taxonomy" id="2992140"/>
    <lineage>
        <taxon>Bacteria</taxon>
        <taxon>Pseudomonadati</taxon>
        <taxon>Pseudomonadota</taxon>
        <taxon>Alphaproteobacteria</taxon>
        <taxon>Hyphomicrobiales</taxon>
        <taxon>Nitrobacteraceae</taxon>
        <taxon>Bradyrhizobium</taxon>
    </lineage>
</organism>
<dbReference type="InterPro" id="IPR027417">
    <property type="entry name" value="P-loop_NTPase"/>
</dbReference>
<gene>
    <name evidence="2" type="ORF">BjapCC829_22965</name>
</gene>
<dbReference type="SUPFAM" id="SSF52540">
    <property type="entry name" value="P-loop containing nucleoside triphosphate hydrolases"/>
    <property type="match status" value="1"/>
</dbReference>
<evidence type="ECO:0000313" key="3">
    <source>
        <dbReference type="Proteomes" id="UP001430990"/>
    </source>
</evidence>
<proteinExistence type="predicted"/>
<accession>A0ABY3QB60</accession>
<name>A0ABY3QB60_9BRAD</name>
<feature type="compositionally biased region" description="Pro residues" evidence="1">
    <location>
        <begin position="584"/>
        <end position="607"/>
    </location>
</feature>
<evidence type="ECO:0000256" key="1">
    <source>
        <dbReference type="SAM" id="MobiDB-lite"/>
    </source>
</evidence>
<keyword evidence="3" id="KW-1185">Reference proteome</keyword>
<reference evidence="2" key="1">
    <citation type="submission" date="2021-11" db="EMBL/GenBank/DDBJ databases">
        <title>Australian commercial rhizobial inoculants.</title>
        <authorList>
            <person name="Kohlmeier M.G."/>
            <person name="O'Hara G.W."/>
            <person name="Colombi E."/>
            <person name="Ramsay J.P."/>
            <person name="Terpolilli J."/>
        </authorList>
    </citation>
    <scope>NUCLEOTIDE SEQUENCE</scope>
    <source>
        <strain evidence="2">CC829</strain>
    </source>
</reference>
<evidence type="ECO:0000313" key="2">
    <source>
        <dbReference type="EMBL" id="UFW82854.1"/>
    </source>
</evidence>
<dbReference type="Pfam" id="PF13481">
    <property type="entry name" value="AAA_25"/>
    <property type="match status" value="1"/>
</dbReference>
<dbReference type="EMBL" id="CP088100">
    <property type="protein sequence ID" value="UFW82854.1"/>
    <property type="molecule type" value="Genomic_DNA"/>
</dbReference>
<dbReference type="RefSeq" id="WP_231141926.1">
    <property type="nucleotide sequence ID" value="NZ_CP088100.1"/>
</dbReference>
<dbReference type="Gene3D" id="3.40.50.300">
    <property type="entry name" value="P-loop containing nucleotide triphosphate hydrolases"/>
    <property type="match status" value="1"/>
</dbReference>
<feature type="region of interest" description="Disordered" evidence="1">
    <location>
        <begin position="582"/>
        <end position="607"/>
    </location>
</feature>
<dbReference type="Proteomes" id="UP001430990">
    <property type="component" value="Chromosome"/>
</dbReference>
<protein>
    <submittedName>
        <fullName evidence="2">AAA family ATPase</fullName>
    </submittedName>
</protein>
<sequence>MSITEQLCAAHDFNRGGPPNATGRVGREDVLEYIDAHSVERPPSHPTTALHWDLIRTFGASEGRRLLLRASRQWDAKPLRARDIVFKWTILEDDYEPQAWVDEYLADVIHDWRAERDRLRLCADGEEAWKDFCGYATGEQMEAWNEKYSAWVLSPHRRFGKVTVLRNNVVRLPTREEAQAALDAFHGVATQAETDAWVAKYGQFWQQMERTEIQIVSERQAQAMRKQVTDASERVDARRFDAASLHGKPVPDREWSVPGLIPAGNVTLLYGDGGTGKSLLTLQLAATKVRGGMFFGRPVRKGKCEFITAEDSRDEIHRRLADIGRMENFPLSELAGLSVTSLVDTDALLATEGGDVLTETPLYRKLESILAESRPDLLVLDTLADVFGGNEVVRAQARRFVAMLRKLCLSYDCTIVVLAHPSLSGMDKGTSGSTGWNNSVRSRLFFARVLDTDGTEPDEDARVLRVGKLNYGRVGTEIPMRWKSGAFVAEGGDIGPDPLTQRWKAERVFLELLDRANKHHEHVSSKKGANYAPAIFAREALKQGVKKRDLVDVMNHMLDSGKIENTPHGSPSRMRYWLERVSQPPSPSVFPPSLPPSFPPTLPPSST</sequence>